<sequence>MFLPLSISVSGQQILIVGGGKVALNKVRRLKRFVNNFKVIAPEIAEELKNMEGVVCIERKYSHKDLSDHLLVYAATNNHKLNHQIQADAKRYRCLVNVVDDPGYSDFVSPAIYQMGEMTVAVGSNGKNVDASILLRDKIKAFLQHN</sequence>
<evidence type="ECO:0000256" key="2">
    <source>
        <dbReference type="ARBA" id="ARBA00012400"/>
    </source>
</evidence>
<dbReference type="InterPro" id="IPR036291">
    <property type="entry name" value="NAD(P)-bd_dom_sf"/>
</dbReference>
<protein>
    <recommendedName>
        <fullName evidence="2">precorrin-2 dehydrogenase</fullName>
        <ecNumber evidence="2">1.3.1.76</ecNumber>
    </recommendedName>
</protein>
<gene>
    <name evidence="7" type="ORF">SAMN06265379_110113</name>
</gene>
<dbReference type="PANTHER" id="PTHR35330:SF1">
    <property type="entry name" value="SIROHEME BIOSYNTHESIS PROTEIN MET8"/>
    <property type="match status" value="1"/>
</dbReference>
<dbReference type="Pfam" id="PF13241">
    <property type="entry name" value="NAD_binding_7"/>
    <property type="match status" value="1"/>
</dbReference>
<evidence type="ECO:0000256" key="4">
    <source>
        <dbReference type="ARBA" id="ARBA00023027"/>
    </source>
</evidence>
<dbReference type="Gene3D" id="3.40.50.720">
    <property type="entry name" value="NAD(P)-binding Rossmann-like Domain"/>
    <property type="match status" value="1"/>
</dbReference>
<dbReference type="SUPFAM" id="SSF51735">
    <property type="entry name" value="NAD(P)-binding Rossmann-fold domains"/>
    <property type="match status" value="1"/>
</dbReference>
<dbReference type="GO" id="GO:0043115">
    <property type="term" value="F:precorrin-2 dehydrogenase activity"/>
    <property type="evidence" value="ECO:0007669"/>
    <property type="project" value="UniProtKB-EC"/>
</dbReference>
<dbReference type="InterPro" id="IPR006367">
    <property type="entry name" value="Sirohaem_synthase_N"/>
</dbReference>
<evidence type="ECO:0000256" key="3">
    <source>
        <dbReference type="ARBA" id="ARBA00023002"/>
    </source>
</evidence>
<dbReference type="AlphaFoldDB" id="A0A521EQN7"/>
<reference evidence="7 8" key="1">
    <citation type="submission" date="2017-05" db="EMBL/GenBank/DDBJ databases">
        <authorList>
            <person name="Varghese N."/>
            <person name="Submissions S."/>
        </authorList>
    </citation>
    <scope>NUCLEOTIDE SEQUENCE [LARGE SCALE GENOMIC DNA]</scope>
    <source>
        <strain evidence="7 8">DSM 27040</strain>
    </source>
</reference>
<dbReference type="EMBL" id="FXTB01000010">
    <property type="protein sequence ID" value="SMO86253.1"/>
    <property type="molecule type" value="Genomic_DNA"/>
</dbReference>
<dbReference type="InterPro" id="IPR028161">
    <property type="entry name" value="Met8-like"/>
</dbReference>
<keyword evidence="8" id="KW-1185">Reference proteome</keyword>
<evidence type="ECO:0000256" key="1">
    <source>
        <dbReference type="ARBA" id="ARBA00005010"/>
    </source>
</evidence>
<evidence type="ECO:0000256" key="6">
    <source>
        <dbReference type="ARBA" id="ARBA00047561"/>
    </source>
</evidence>
<comment type="pathway">
    <text evidence="1">Porphyrin-containing compound metabolism; siroheme biosynthesis; sirohydrochlorin from precorrin-2: step 1/1.</text>
</comment>
<dbReference type="EC" id="1.3.1.76" evidence="2"/>
<keyword evidence="4" id="KW-0520">NAD</keyword>
<evidence type="ECO:0000313" key="7">
    <source>
        <dbReference type="EMBL" id="SMO86253.1"/>
    </source>
</evidence>
<dbReference type="GO" id="GO:0019354">
    <property type="term" value="P:siroheme biosynthetic process"/>
    <property type="evidence" value="ECO:0007669"/>
    <property type="project" value="UniProtKB-UniPathway"/>
</dbReference>
<name>A0A521EQN7_SACCC</name>
<organism evidence="7 8">
    <name type="scientific">Saccharicrinis carchari</name>
    <dbReference type="NCBI Taxonomy" id="1168039"/>
    <lineage>
        <taxon>Bacteria</taxon>
        <taxon>Pseudomonadati</taxon>
        <taxon>Bacteroidota</taxon>
        <taxon>Bacteroidia</taxon>
        <taxon>Marinilabiliales</taxon>
        <taxon>Marinilabiliaceae</taxon>
        <taxon>Saccharicrinis</taxon>
    </lineage>
</organism>
<proteinExistence type="predicted"/>
<dbReference type="NCBIfam" id="TIGR01470">
    <property type="entry name" value="cysG_Nterm"/>
    <property type="match status" value="1"/>
</dbReference>
<evidence type="ECO:0000256" key="5">
    <source>
        <dbReference type="ARBA" id="ARBA00023244"/>
    </source>
</evidence>
<dbReference type="Proteomes" id="UP000319040">
    <property type="component" value="Unassembled WGS sequence"/>
</dbReference>
<dbReference type="UniPathway" id="UPA00262">
    <property type="reaction ID" value="UER00222"/>
</dbReference>
<keyword evidence="3" id="KW-0560">Oxidoreductase</keyword>
<comment type="catalytic activity">
    <reaction evidence="6">
        <text>precorrin-2 + NAD(+) = sirohydrochlorin + NADH + 2 H(+)</text>
        <dbReference type="Rhea" id="RHEA:15613"/>
        <dbReference type="ChEBI" id="CHEBI:15378"/>
        <dbReference type="ChEBI" id="CHEBI:57540"/>
        <dbReference type="ChEBI" id="CHEBI:57945"/>
        <dbReference type="ChEBI" id="CHEBI:58351"/>
        <dbReference type="ChEBI" id="CHEBI:58827"/>
        <dbReference type="EC" id="1.3.1.76"/>
    </reaction>
</comment>
<dbReference type="GO" id="GO:0004325">
    <property type="term" value="F:ferrochelatase activity"/>
    <property type="evidence" value="ECO:0007669"/>
    <property type="project" value="InterPro"/>
</dbReference>
<dbReference type="PANTHER" id="PTHR35330">
    <property type="entry name" value="SIROHEME BIOSYNTHESIS PROTEIN MET8"/>
    <property type="match status" value="1"/>
</dbReference>
<accession>A0A521EQN7</accession>
<evidence type="ECO:0000313" key="8">
    <source>
        <dbReference type="Proteomes" id="UP000319040"/>
    </source>
</evidence>
<keyword evidence="5" id="KW-0627">Porphyrin biosynthesis</keyword>